<reference evidence="2 3" key="1">
    <citation type="journal article" date="2016" name="Mol. Biol. Evol.">
        <title>Comparative Genomics of Early-Diverging Mushroom-Forming Fungi Provides Insights into the Origins of Lignocellulose Decay Capabilities.</title>
        <authorList>
            <person name="Nagy L.G."/>
            <person name="Riley R."/>
            <person name="Tritt A."/>
            <person name="Adam C."/>
            <person name="Daum C."/>
            <person name="Floudas D."/>
            <person name="Sun H."/>
            <person name="Yadav J.S."/>
            <person name="Pangilinan J."/>
            <person name="Larsson K.H."/>
            <person name="Matsuura K."/>
            <person name="Barry K."/>
            <person name="Labutti K."/>
            <person name="Kuo R."/>
            <person name="Ohm R.A."/>
            <person name="Bhattacharya S.S."/>
            <person name="Shirouzu T."/>
            <person name="Yoshinaga Y."/>
            <person name="Martin F.M."/>
            <person name="Grigoriev I.V."/>
            <person name="Hibbett D.S."/>
        </authorList>
    </citation>
    <scope>NUCLEOTIDE SEQUENCE [LARGE SCALE GENOMIC DNA]</scope>
    <source>
        <strain evidence="2 3">L-15889</strain>
    </source>
</reference>
<feature type="compositionally biased region" description="Polar residues" evidence="1">
    <location>
        <begin position="48"/>
        <end position="59"/>
    </location>
</feature>
<dbReference type="Proteomes" id="UP000076727">
    <property type="component" value="Unassembled WGS sequence"/>
</dbReference>
<protein>
    <submittedName>
        <fullName evidence="2">Uncharacterized protein</fullName>
    </submittedName>
</protein>
<dbReference type="EMBL" id="KV429044">
    <property type="protein sequence ID" value="KZT71668.1"/>
    <property type="molecule type" value="Genomic_DNA"/>
</dbReference>
<sequence length="150" mass="16151">MQYDNASLFATLNTLSALGDDETILHAPRLPTISLEDDVERNAFPSYGLQSTNTSTAVDKNQPADRTDYPSQDIVKNIQQGGSWDGYRDGLGLFMWPVGGLCDGAVELVDGEAMNTCPSVDECGGKNLDTVLPELRALTGEVGEDGWSYS</sequence>
<organism evidence="2 3">
    <name type="scientific">Daedalea quercina L-15889</name>
    <dbReference type="NCBI Taxonomy" id="1314783"/>
    <lineage>
        <taxon>Eukaryota</taxon>
        <taxon>Fungi</taxon>
        <taxon>Dikarya</taxon>
        <taxon>Basidiomycota</taxon>
        <taxon>Agaricomycotina</taxon>
        <taxon>Agaricomycetes</taxon>
        <taxon>Polyporales</taxon>
        <taxon>Fomitopsis</taxon>
    </lineage>
</organism>
<evidence type="ECO:0000313" key="3">
    <source>
        <dbReference type="Proteomes" id="UP000076727"/>
    </source>
</evidence>
<evidence type="ECO:0000256" key="1">
    <source>
        <dbReference type="SAM" id="MobiDB-lite"/>
    </source>
</evidence>
<name>A0A165S8P9_9APHY</name>
<gene>
    <name evidence="2" type="ORF">DAEQUDRAFT_723731</name>
</gene>
<keyword evidence="3" id="KW-1185">Reference proteome</keyword>
<proteinExistence type="predicted"/>
<evidence type="ECO:0000313" key="2">
    <source>
        <dbReference type="EMBL" id="KZT71668.1"/>
    </source>
</evidence>
<accession>A0A165S8P9</accession>
<feature type="region of interest" description="Disordered" evidence="1">
    <location>
        <begin position="48"/>
        <end position="69"/>
    </location>
</feature>
<dbReference type="AlphaFoldDB" id="A0A165S8P9"/>